<dbReference type="AlphaFoldDB" id="A0A5N5NAZ6"/>
<keyword evidence="2" id="KW-1133">Transmembrane helix</keyword>
<keyword evidence="2" id="KW-0472">Membrane</keyword>
<feature type="transmembrane region" description="Helical" evidence="2">
    <location>
        <begin position="20"/>
        <end position="43"/>
    </location>
</feature>
<sequence>MDTTGKAKKLQAVHSMNTRFYCKLMFHSFLALTCSLLCSFPLWFPSLCSSMKQFLSLSIPYKYPSFFGPKCLFILLNVIVVFLVGESRLDGSHSSPAGEIYDEYVERSWSLRGVSAHLDMAEESQLEMDLVDQETNIQDKEVVLEEEAAELTYKGDKEAALKEEDDGEVHELTSKGNKDAHEEVKVEEDKHEKKEISEEESGLPPEELNRRVEEFIARVNRQRVMRHGRHPFVSAVSSGSENIALPGGKIELFQTELLGIWEYFLGQPASIVTLTPAMLIFLP</sequence>
<comment type="caution">
    <text evidence="4">The sequence shown here is derived from an EMBL/GenBank/DDBJ whole genome shotgun (WGS) entry which is preliminary data.</text>
</comment>
<feature type="region of interest" description="Disordered" evidence="1">
    <location>
        <begin position="157"/>
        <end position="206"/>
    </location>
</feature>
<feature type="transmembrane region" description="Helical" evidence="2">
    <location>
        <begin position="63"/>
        <end position="84"/>
    </location>
</feature>
<accession>A0A5N5NAZ6</accession>
<dbReference type="PANTHER" id="PTHR35762">
    <property type="entry name" value="TRANSMEMBRANE PROTEIN"/>
    <property type="match status" value="1"/>
</dbReference>
<feature type="compositionally biased region" description="Basic and acidic residues" evidence="1">
    <location>
        <begin position="169"/>
        <end position="196"/>
    </location>
</feature>
<keyword evidence="2" id="KW-0812">Transmembrane</keyword>
<proteinExistence type="predicted"/>
<evidence type="ECO:0000313" key="4">
    <source>
        <dbReference type="EMBL" id="KAB5564820.1"/>
    </source>
</evidence>
<evidence type="ECO:0000313" key="5">
    <source>
        <dbReference type="Proteomes" id="UP000326939"/>
    </source>
</evidence>
<keyword evidence="5" id="KW-1185">Reference proteome</keyword>
<dbReference type="PANTHER" id="PTHR35762:SF5">
    <property type="entry name" value="DUF4408 DOMAIN-CONTAINING PROTEIN"/>
    <property type="match status" value="1"/>
</dbReference>
<evidence type="ECO:0000256" key="1">
    <source>
        <dbReference type="SAM" id="MobiDB-lite"/>
    </source>
</evidence>
<dbReference type="Proteomes" id="UP000326939">
    <property type="component" value="Chromosome 3"/>
</dbReference>
<evidence type="ECO:0000259" key="3">
    <source>
        <dbReference type="Pfam" id="PF14364"/>
    </source>
</evidence>
<feature type="domain" description="DUF4408" evidence="3">
    <location>
        <begin position="45"/>
        <end position="89"/>
    </location>
</feature>
<dbReference type="InterPro" id="IPR025520">
    <property type="entry name" value="DUF4408"/>
</dbReference>
<name>A0A5N5NAZ6_9ROSI</name>
<dbReference type="Pfam" id="PF14364">
    <property type="entry name" value="DUF4408"/>
    <property type="match status" value="1"/>
</dbReference>
<gene>
    <name evidence="4" type="ORF">DKX38_004874</name>
</gene>
<organism evidence="4 5">
    <name type="scientific">Salix brachista</name>
    <dbReference type="NCBI Taxonomy" id="2182728"/>
    <lineage>
        <taxon>Eukaryota</taxon>
        <taxon>Viridiplantae</taxon>
        <taxon>Streptophyta</taxon>
        <taxon>Embryophyta</taxon>
        <taxon>Tracheophyta</taxon>
        <taxon>Spermatophyta</taxon>
        <taxon>Magnoliopsida</taxon>
        <taxon>eudicotyledons</taxon>
        <taxon>Gunneridae</taxon>
        <taxon>Pentapetalae</taxon>
        <taxon>rosids</taxon>
        <taxon>fabids</taxon>
        <taxon>Malpighiales</taxon>
        <taxon>Salicaceae</taxon>
        <taxon>Saliceae</taxon>
        <taxon>Salix</taxon>
    </lineage>
</organism>
<dbReference type="EMBL" id="VDCV01000003">
    <property type="protein sequence ID" value="KAB5564820.1"/>
    <property type="molecule type" value="Genomic_DNA"/>
</dbReference>
<reference evidence="5" key="1">
    <citation type="journal article" date="2019" name="Gigascience">
        <title>De novo genome assembly of the endangered Acer yangbiense, a plant species with extremely small populations endemic to Yunnan Province, China.</title>
        <authorList>
            <person name="Yang J."/>
            <person name="Wariss H.M."/>
            <person name="Tao L."/>
            <person name="Zhang R."/>
            <person name="Yun Q."/>
            <person name="Hollingsworth P."/>
            <person name="Dao Z."/>
            <person name="Luo G."/>
            <person name="Guo H."/>
            <person name="Ma Y."/>
            <person name="Sun W."/>
        </authorList>
    </citation>
    <scope>NUCLEOTIDE SEQUENCE [LARGE SCALE GENOMIC DNA]</scope>
    <source>
        <strain evidence="5">cv. br00</strain>
    </source>
</reference>
<evidence type="ECO:0000256" key="2">
    <source>
        <dbReference type="SAM" id="Phobius"/>
    </source>
</evidence>
<protein>
    <recommendedName>
        <fullName evidence="3">DUF4408 domain-containing protein</fullName>
    </recommendedName>
</protein>